<dbReference type="Gene3D" id="3.40.50.620">
    <property type="entry name" value="HUPs"/>
    <property type="match status" value="1"/>
</dbReference>
<evidence type="ECO:0000256" key="10">
    <source>
        <dbReference type="ARBA" id="ARBA00048741"/>
    </source>
</evidence>
<dbReference type="NCBIfam" id="TIGR01536">
    <property type="entry name" value="asn_synth_AEB"/>
    <property type="match status" value="1"/>
</dbReference>
<keyword evidence="6" id="KW-0067">ATP-binding</keyword>
<dbReference type="GO" id="GO:0005829">
    <property type="term" value="C:cytosol"/>
    <property type="evidence" value="ECO:0007669"/>
    <property type="project" value="TreeGrafter"/>
</dbReference>
<dbReference type="CDD" id="cd00712">
    <property type="entry name" value="AsnB"/>
    <property type="match status" value="1"/>
</dbReference>
<proteinExistence type="predicted"/>
<dbReference type="InterPro" id="IPR014729">
    <property type="entry name" value="Rossmann-like_a/b/a_fold"/>
</dbReference>
<dbReference type="AlphaFoldDB" id="A0A6C0BYI9"/>
<evidence type="ECO:0000256" key="2">
    <source>
        <dbReference type="ARBA" id="ARBA00012737"/>
    </source>
</evidence>
<protein>
    <recommendedName>
        <fullName evidence="2">asparagine synthase (glutamine-hydrolyzing)</fullName>
        <ecNumber evidence="2">6.3.5.4</ecNumber>
    </recommendedName>
    <alternativeName>
        <fullName evidence="9">Glutamine-dependent asparagine synthetase</fullName>
    </alternativeName>
</protein>
<sequence length="531" mass="61183">MCGIFSVLSKSTKLKITEIMACYEAGKNRGPEESKIESISENIIFGFHRLAINGLKDITSMQPFNIKQCILICNGEIYNWKNLYKTMNVVPRTGSDCEVIIHAYRKYGITHTLQMLDGVFSFILYDKENGNIFVARDTYGIRPLFISSDDDKYLIASEMKSLINNPYRKNKIRQFTPGTCIKINLEKNIEQLFSFSHCNSFSNYNITNEKDAMFVIKHSLINAVKKRVNNTDREITCLLSGGLDSSLIAALVRKITKNKELHTWSIGMKGSEDLKYAKIVADYIGSTHHSIELEEREFLEAIEAVIYDTETYDTTTVRASVGNWLISKYIKENSKAKVVFNGDGSDEVCGGYMYFHLAPDPLEFDKECRRLLNDIHYFDVLRSDRSISSHGLEARTPFLDRSFVQTYLSIPPEIRYHPKGGRCEKYLLRNAFEGMDLLPREILFRTKEAFSDGVSKQTRSWFEIIQEYIVSKGGEKYSTMEPKAAEKQFYMDIFDKYYPGHRDIIPYLWMPKYVDADDASARTLDVYKKKI</sequence>
<keyword evidence="7" id="KW-0061">Asparagine biosynthesis</keyword>
<dbReference type="SUPFAM" id="SSF56235">
    <property type="entry name" value="N-terminal nucleophile aminohydrolases (Ntn hydrolases)"/>
    <property type="match status" value="1"/>
</dbReference>
<dbReference type="GO" id="GO:0004066">
    <property type="term" value="F:asparagine synthase (glutamine-hydrolyzing) activity"/>
    <property type="evidence" value="ECO:0007669"/>
    <property type="project" value="UniProtKB-EC"/>
</dbReference>
<evidence type="ECO:0000256" key="6">
    <source>
        <dbReference type="ARBA" id="ARBA00022840"/>
    </source>
</evidence>
<dbReference type="Gene3D" id="3.60.20.10">
    <property type="entry name" value="Glutamine Phosphoribosylpyrophosphate, subunit 1, domain 1"/>
    <property type="match status" value="1"/>
</dbReference>
<evidence type="ECO:0000259" key="11">
    <source>
        <dbReference type="PROSITE" id="PS51278"/>
    </source>
</evidence>
<dbReference type="SUPFAM" id="SSF52402">
    <property type="entry name" value="Adenine nucleotide alpha hydrolases-like"/>
    <property type="match status" value="1"/>
</dbReference>
<comment type="pathway">
    <text evidence="1">Amino-acid biosynthesis; L-asparagine biosynthesis; L-asparagine from L-aspartate (L-Gln route): step 1/1.</text>
</comment>
<dbReference type="InterPro" id="IPR006426">
    <property type="entry name" value="Asn_synth_AEB"/>
</dbReference>
<comment type="catalytic activity">
    <reaction evidence="10">
        <text>L-aspartate + L-glutamine + ATP + H2O = L-asparagine + L-glutamate + AMP + diphosphate + H(+)</text>
        <dbReference type="Rhea" id="RHEA:12228"/>
        <dbReference type="ChEBI" id="CHEBI:15377"/>
        <dbReference type="ChEBI" id="CHEBI:15378"/>
        <dbReference type="ChEBI" id="CHEBI:29985"/>
        <dbReference type="ChEBI" id="CHEBI:29991"/>
        <dbReference type="ChEBI" id="CHEBI:30616"/>
        <dbReference type="ChEBI" id="CHEBI:33019"/>
        <dbReference type="ChEBI" id="CHEBI:58048"/>
        <dbReference type="ChEBI" id="CHEBI:58359"/>
        <dbReference type="ChEBI" id="CHEBI:456215"/>
        <dbReference type="EC" id="6.3.5.4"/>
    </reaction>
</comment>
<dbReference type="PANTHER" id="PTHR11772:SF23">
    <property type="entry name" value="ASPARAGINE SYNTHETASE [GLUTAMINE-HYDROLYZING]"/>
    <property type="match status" value="1"/>
</dbReference>
<dbReference type="EC" id="6.3.5.4" evidence="2"/>
<evidence type="ECO:0000256" key="5">
    <source>
        <dbReference type="ARBA" id="ARBA00022741"/>
    </source>
</evidence>
<dbReference type="Pfam" id="PF13537">
    <property type="entry name" value="GATase_7"/>
    <property type="match status" value="1"/>
</dbReference>
<evidence type="ECO:0000256" key="4">
    <source>
        <dbReference type="ARBA" id="ARBA00022605"/>
    </source>
</evidence>
<dbReference type="InterPro" id="IPR033738">
    <property type="entry name" value="AsnB_N"/>
</dbReference>
<evidence type="ECO:0000256" key="7">
    <source>
        <dbReference type="ARBA" id="ARBA00022888"/>
    </source>
</evidence>
<dbReference type="GO" id="GO:0006529">
    <property type="term" value="P:asparagine biosynthetic process"/>
    <property type="evidence" value="ECO:0007669"/>
    <property type="project" value="UniProtKB-KW"/>
</dbReference>
<feature type="domain" description="Glutamine amidotransferase type-2" evidence="11">
    <location>
        <begin position="2"/>
        <end position="186"/>
    </location>
</feature>
<dbReference type="InterPro" id="IPR029055">
    <property type="entry name" value="Ntn_hydrolases_N"/>
</dbReference>
<evidence type="ECO:0000256" key="3">
    <source>
        <dbReference type="ARBA" id="ARBA00022598"/>
    </source>
</evidence>
<dbReference type="InterPro" id="IPR050795">
    <property type="entry name" value="Asn_Synthetase"/>
</dbReference>
<dbReference type="GO" id="GO:0005524">
    <property type="term" value="F:ATP binding"/>
    <property type="evidence" value="ECO:0007669"/>
    <property type="project" value="UniProtKB-KW"/>
</dbReference>
<dbReference type="CDD" id="cd01991">
    <property type="entry name" value="Asn_synthase_B_C"/>
    <property type="match status" value="1"/>
</dbReference>
<keyword evidence="8" id="KW-0315">Glutamine amidotransferase</keyword>
<dbReference type="PANTHER" id="PTHR11772">
    <property type="entry name" value="ASPARAGINE SYNTHETASE"/>
    <property type="match status" value="1"/>
</dbReference>
<evidence type="ECO:0000256" key="1">
    <source>
        <dbReference type="ARBA" id="ARBA00005187"/>
    </source>
</evidence>
<evidence type="ECO:0000256" key="9">
    <source>
        <dbReference type="ARBA" id="ARBA00030234"/>
    </source>
</evidence>
<evidence type="ECO:0000313" key="12">
    <source>
        <dbReference type="EMBL" id="QHS97246.1"/>
    </source>
</evidence>
<evidence type="ECO:0000256" key="8">
    <source>
        <dbReference type="ARBA" id="ARBA00022962"/>
    </source>
</evidence>
<keyword evidence="3" id="KW-0436">Ligase</keyword>
<organism evidence="12">
    <name type="scientific">viral metagenome</name>
    <dbReference type="NCBI Taxonomy" id="1070528"/>
    <lineage>
        <taxon>unclassified sequences</taxon>
        <taxon>metagenomes</taxon>
        <taxon>organismal metagenomes</taxon>
    </lineage>
</organism>
<name>A0A6C0BYI9_9ZZZZ</name>
<dbReference type="InterPro" id="IPR001962">
    <property type="entry name" value="Asn_synthase"/>
</dbReference>
<keyword evidence="4" id="KW-0028">Amino-acid biosynthesis</keyword>
<dbReference type="PIRSF" id="PIRSF001589">
    <property type="entry name" value="Asn_synthetase_glu-h"/>
    <property type="match status" value="1"/>
</dbReference>
<dbReference type="Pfam" id="PF00733">
    <property type="entry name" value="Asn_synthase"/>
    <property type="match status" value="2"/>
</dbReference>
<dbReference type="InterPro" id="IPR017932">
    <property type="entry name" value="GATase_2_dom"/>
</dbReference>
<dbReference type="PROSITE" id="PS51278">
    <property type="entry name" value="GATASE_TYPE_2"/>
    <property type="match status" value="1"/>
</dbReference>
<reference evidence="12" key="1">
    <citation type="journal article" date="2020" name="Nature">
        <title>Giant virus diversity and host interactions through global metagenomics.</title>
        <authorList>
            <person name="Schulz F."/>
            <person name="Roux S."/>
            <person name="Paez-Espino D."/>
            <person name="Jungbluth S."/>
            <person name="Walsh D.A."/>
            <person name="Denef V.J."/>
            <person name="McMahon K.D."/>
            <person name="Konstantinidis K.T."/>
            <person name="Eloe-Fadrosh E.A."/>
            <person name="Kyrpides N.C."/>
            <person name="Woyke T."/>
        </authorList>
    </citation>
    <scope>NUCLEOTIDE SEQUENCE</scope>
    <source>
        <strain evidence="12">GVMAG-M-3300020169-51</strain>
    </source>
</reference>
<keyword evidence="5" id="KW-0547">Nucleotide-binding</keyword>
<accession>A0A6C0BYI9</accession>
<dbReference type="EMBL" id="MN739292">
    <property type="protein sequence ID" value="QHS97246.1"/>
    <property type="molecule type" value="Genomic_DNA"/>
</dbReference>